<evidence type="ECO:0000256" key="5">
    <source>
        <dbReference type="ARBA" id="ARBA00022475"/>
    </source>
</evidence>
<accession>A0A2N3HW20</accession>
<evidence type="ECO:0000256" key="7">
    <source>
        <dbReference type="ARBA" id="ARBA00022927"/>
    </source>
</evidence>
<keyword evidence="9" id="KW-0811">Translocation</keyword>
<evidence type="ECO:0000313" key="12">
    <source>
        <dbReference type="EMBL" id="PKQ62275.1"/>
    </source>
</evidence>
<keyword evidence="13" id="KW-1185">Reference proteome</keyword>
<proteinExistence type="inferred from homology"/>
<sequence length="106" mass="12123">MDNLLNILLMTQPQEGQNPYGSFIMLGAIIVVFYFFMIRPQMKKQKELKKFRDDLQKGDKVVTTGGIYGKVLEIQENVIIMEVEGQNRLKIDKAAVVKDMSDVAQK</sequence>
<dbReference type="SMART" id="SM01323">
    <property type="entry name" value="YajC"/>
    <property type="match status" value="1"/>
</dbReference>
<comment type="similarity">
    <text evidence="2">Belongs to the YajC family.</text>
</comment>
<comment type="caution">
    <text evidence="12">The sequence shown here is derived from an EMBL/GenBank/DDBJ whole genome shotgun (WGS) entry which is preliminary data.</text>
</comment>
<evidence type="ECO:0000256" key="2">
    <source>
        <dbReference type="ARBA" id="ARBA00006742"/>
    </source>
</evidence>
<dbReference type="PANTHER" id="PTHR33909">
    <property type="entry name" value="SEC TRANSLOCON ACCESSORY COMPLEX SUBUNIT YAJC"/>
    <property type="match status" value="1"/>
</dbReference>
<dbReference type="PANTHER" id="PTHR33909:SF1">
    <property type="entry name" value="SEC TRANSLOCON ACCESSORY COMPLEX SUBUNIT YAJC"/>
    <property type="match status" value="1"/>
</dbReference>
<dbReference type="GO" id="GO:0005886">
    <property type="term" value="C:plasma membrane"/>
    <property type="evidence" value="ECO:0007669"/>
    <property type="project" value="UniProtKB-SubCell"/>
</dbReference>
<evidence type="ECO:0000256" key="6">
    <source>
        <dbReference type="ARBA" id="ARBA00022692"/>
    </source>
</evidence>
<dbReference type="Pfam" id="PF02699">
    <property type="entry name" value="YajC"/>
    <property type="match status" value="1"/>
</dbReference>
<evidence type="ECO:0000256" key="8">
    <source>
        <dbReference type="ARBA" id="ARBA00022989"/>
    </source>
</evidence>
<keyword evidence="6 11" id="KW-0812">Transmembrane</keyword>
<keyword evidence="8 11" id="KW-1133">Transmembrane helix</keyword>
<protein>
    <recommendedName>
        <fullName evidence="3">Sec translocon accessory complex subunit YajC</fullName>
    </recommendedName>
</protein>
<name>A0A2N3HW20_9BACT</name>
<evidence type="ECO:0000256" key="3">
    <source>
        <dbReference type="ARBA" id="ARBA00014962"/>
    </source>
</evidence>
<dbReference type="PRINTS" id="PR01853">
    <property type="entry name" value="YAJCTRNLCASE"/>
</dbReference>
<reference evidence="12 13" key="1">
    <citation type="journal article" date="2017" name="Front. Microbiol.">
        <title>Labilibaculum manganireducens gen. nov., sp. nov. and Labilibaculum filiforme sp. nov., Novel Bacteroidetes Isolated from Subsurface Sediments of the Baltic Sea.</title>
        <authorList>
            <person name="Vandieken V."/>
            <person name="Marshall I.P."/>
            <person name="Niemann H."/>
            <person name="Engelen B."/>
            <person name="Cypionka H."/>
        </authorList>
    </citation>
    <scope>NUCLEOTIDE SEQUENCE [LARGE SCALE GENOMIC DNA]</scope>
    <source>
        <strain evidence="12 13">59.16B</strain>
    </source>
</reference>
<feature type="transmembrane region" description="Helical" evidence="11">
    <location>
        <begin position="20"/>
        <end position="38"/>
    </location>
</feature>
<keyword evidence="7" id="KW-0653">Protein transport</keyword>
<dbReference type="RefSeq" id="WP_245868094.1">
    <property type="nucleotide sequence ID" value="NZ_MVDD01000009.1"/>
</dbReference>
<dbReference type="EMBL" id="MVDD01000009">
    <property type="protein sequence ID" value="PKQ62275.1"/>
    <property type="molecule type" value="Genomic_DNA"/>
</dbReference>
<evidence type="ECO:0000256" key="9">
    <source>
        <dbReference type="ARBA" id="ARBA00023010"/>
    </source>
</evidence>
<evidence type="ECO:0000256" key="11">
    <source>
        <dbReference type="SAM" id="Phobius"/>
    </source>
</evidence>
<dbReference type="AlphaFoldDB" id="A0A2N3HW20"/>
<keyword evidence="4" id="KW-0813">Transport</keyword>
<comment type="subcellular location">
    <subcellularLocation>
        <location evidence="1">Cell membrane</location>
        <topology evidence="1">Single-pass membrane protein</topology>
    </subcellularLocation>
</comment>
<keyword evidence="10 11" id="KW-0472">Membrane</keyword>
<dbReference type="InterPro" id="IPR003849">
    <property type="entry name" value="Preprotein_translocase_YajC"/>
</dbReference>
<evidence type="ECO:0000256" key="10">
    <source>
        <dbReference type="ARBA" id="ARBA00023136"/>
    </source>
</evidence>
<dbReference type="Proteomes" id="UP000233535">
    <property type="component" value="Unassembled WGS sequence"/>
</dbReference>
<keyword evidence="5" id="KW-1003">Cell membrane</keyword>
<evidence type="ECO:0000256" key="4">
    <source>
        <dbReference type="ARBA" id="ARBA00022448"/>
    </source>
</evidence>
<evidence type="ECO:0000313" key="13">
    <source>
        <dbReference type="Proteomes" id="UP000233535"/>
    </source>
</evidence>
<organism evidence="12 13">
    <name type="scientific">Labilibaculum filiforme</name>
    <dbReference type="NCBI Taxonomy" id="1940526"/>
    <lineage>
        <taxon>Bacteria</taxon>
        <taxon>Pseudomonadati</taxon>
        <taxon>Bacteroidota</taxon>
        <taxon>Bacteroidia</taxon>
        <taxon>Marinilabiliales</taxon>
        <taxon>Marinifilaceae</taxon>
        <taxon>Labilibaculum</taxon>
    </lineage>
</organism>
<dbReference type="GO" id="GO:0015031">
    <property type="term" value="P:protein transport"/>
    <property type="evidence" value="ECO:0007669"/>
    <property type="project" value="UniProtKB-KW"/>
</dbReference>
<dbReference type="NCBIfam" id="TIGR00739">
    <property type="entry name" value="yajC"/>
    <property type="match status" value="1"/>
</dbReference>
<evidence type="ECO:0000256" key="1">
    <source>
        <dbReference type="ARBA" id="ARBA00004162"/>
    </source>
</evidence>
<gene>
    <name evidence="12" type="ORF">BZG02_13245</name>
</gene>